<organism evidence="1 2">
    <name type="scientific">Sinorhizobium garamanticum</name>
    <dbReference type="NCBI Taxonomy" id="680247"/>
    <lineage>
        <taxon>Bacteria</taxon>
        <taxon>Pseudomonadati</taxon>
        <taxon>Pseudomonadota</taxon>
        <taxon>Alphaproteobacteria</taxon>
        <taxon>Hyphomicrobiales</taxon>
        <taxon>Rhizobiaceae</taxon>
        <taxon>Sinorhizobium/Ensifer group</taxon>
        <taxon>Sinorhizobium</taxon>
    </lineage>
</organism>
<dbReference type="Proteomes" id="UP001229355">
    <property type="component" value="Chromosome 2"/>
</dbReference>
<gene>
    <name evidence="1" type="ORF">PZN02_005412</name>
</gene>
<accession>A0ABY8DGN6</accession>
<sequence length="67" mass="7537">MPGFQPNFDRLKNSNVIPDVEENMLPQAVHDAIENLTDEEIAVLENISKKTGSHIYLNKDHSVICGF</sequence>
<reference evidence="1 2" key="1">
    <citation type="submission" date="2023-03" db="EMBL/GenBank/DDBJ databases">
        <authorList>
            <person name="Kaur S."/>
            <person name="Espinosa-Saiz D."/>
            <person name="Velazquez E."/>
            <person name="Menendez E."/>
            <person name="diCenzo G.C."/>
        </authorList>
    </citation>
    <scope>NUCLEOTIDE SEQUENCE [LARGE SCALE GENOMIC DNA]</scope>
    <source>
        <strain evidence="1 2">LMG 24692</strain>
    </source>
</reference>
<evidence type="ECO:0000313" key="1">
    <source>
        <dbReference type="EMBL" id="WEX90063.1"/>
    </source>
</evidence>
<dbReference type="RefSeq" id="WP_280662030.1">
    <property type="nucleotide sequence ID" value="NZ_CP120374.1"/>
</dbReference>
<keyword evidence="2" id="KW-1185">Reference proteome</keyword>
<protein>
    <submittedName>
        <fullName evidence="1">Uncharacterized protein</fullName>
    </submittedName>
</protein>
<name>A0ABY8DGN6_9HYPH</name>
<dbReference type="EMBL" id="CP120374">
    <property type="protein sequence ID" value="WEX90063.1"/>
    <property type="molecule type" value="Genomic_DNA"/>
</dbReference>
<evidence type="ECO:0000313" key="2">
    <source>
        <dbReference type="Proteomes" id="UP001229355"/>
    </source>
</evidence>
<proteinExistence type="predicted"/>